<feature type="transmembrane region" description="Helical" evidence="1">
    <location>
        <begin position="452"/>
        <end position="473"/>
    </location>
</feature>
<dbReference type="RefSeq" id="WP_130418868.1">
    <property type="nucleotide sequence ID" value="NZ_SHKW01000001.1"/>
</dbReference>
<dbReference type="OrthoDB" id="107211at2"/>
<reference evidence="2 3" key="1">
    <citation type="submission" date="2019-02" db="EMBL/GenBank/DDBJ databases">
        <title>Genomic Encyclopedia of Archaeal and Bacterial Type Strains, Phase II (KMG-II): from individual species to whole genera.</title>
        <authorList>
            <person name="Goeker M."/>
        </authorList>
    </citation>
    <scope>NUCLEOTIDE SEQUENCE [LARGE SCALE GENOMIC DNA]</scope>
    <source>
        <strain evidence="2 3">DSM 18101</strain>
    </source>
</reference>
<feature type="transmembrane region" description="Helical" evidence="1">
    <location>
        <begin position="159"/>
        <end position="180"/>
    </location>
</feature>
<dbReference type="AlphaFoldDB" id="A0A4Q7YTF2"/>
<feature type="transmembrane region" description="Helical" evidence="1">
    <location>
        <begin position="89"/>
        <end position="113"/>
    </location>
</feature>
<keyword evidence="3" id="KW-1185">Reference proteome</keyword>
<name>A0A4Q7YTF2_9BACT</name>
<sequence length="504" mass="54949">MRIPFPVHIPILRVTGFALALFLVQVYQGTSTLFALCSFVFIVIAGVTFNLAGGLSRPSGAYVFFYSTLAVIFGLFWKAVLGEPADSNLVQPILTMQVYVGSITAMLIAVAISRKLTFRRPLLANLVTDANMQNAAVGCTVTGIAIFGAMQFVEIQQGGILSALSQINRFLPMALILGVIYELRRTGGRSSVNLIVLISGGTIFGLGLMGFSKEGIFMPLACWMVAAGSQGYRLSRIQFVGLIFGLFLAVHYLVPYAQYGRNFFEPTFAGRVRVSAELLSDLEGTRTKYEESSEDYYSRQIQGYFNKSQGFLDRLQMISPDDGLHDVTERRGPIGPAPVIMGFGNLIPRFLWPGKPTVNFGNFYAHEMGGLAADDTTTGVSFSPSGEAFHIGRWIGIFFWAPLLWIMLFVLFDSLCGDTRTSPWGLLMCAFFAHIAPEGGLGATIYAMGYVAFGLVAAAYAAAYVMPILGTLFKGPSRTEVRRNVLVHGVSRRSRPVPQQGIGQ</sequence>
<feature type="transmembrane region" description="Helical" evidence="1">
    <location>
        <begin position="239"/>
        <end position="257"/>
    </location>
</feature>
<accession>A0A4Q7YTF2</accession>
<feature type="transmembrane region" description="Helical" evidence="1">
    <location>
        <begin position="424"/>
        <end position="446"/>
    </location>
</feature>
<evidence type="ECO:0008006" key="4">
    <source>
        <dbReference type="Google" id="ProtNLM"/>
    </source>
</evidence>
<dbReference type="Proteomes" id="UP000292958">
    <property type="component" value="Unassembled WGS sequence"/>
</dbReference>
<gene>
    <name evidence="2" type="ORF">BDD14_2344</name>
</gene>
<keyword evidence="1" id="KW-1133">Transmembrane helix</keyword>
<feature type="transmembrane region" description="Helical" evidence="1">
    <location>
        <begin position="134"/>
        <end position="153"/>
    </location>
</feature>
<protein>
    <recommendedName>
        <fullName evidence="4">Oligosaccharide repeat unit polymerase</fullName>
    </recommendedName>
</protein>
<proteinExistence type="predicted"/>
<feature type="transmembrane region" description="Helical" evidence="1">
    <location>
        <begin position="192"/>
        <end position="210"/>
    </location>
</feature>
<comment type="caution">
    <text evidence="2">The sequence shown here is derived from an EMBL/GenBank/DDBJ whole genome shotgun (WGS) entry which is preliminary data.</text>
</comment>
<keyword evidence="1" id="KW-0472">Membrane</keyword>
<feature type="transmembrane region" description="Helical" evidence="1">
    <location>
        <begin position="7"/>
        <end position="27"/>
    </location>
</feature>
<evidence type="ECO:0000313" key="3">
    <source>
        <dbReference type="Proteomes" id="UP000292958"/>
    </source>
</evidence>
<feature type="transmembrane region" description="Helical" evidence="1">
    <location>
        <begin position="33"/>
        <end position="52"/>
    </location>
</feature>
<feature type="transmembrane region" description="Helical" evidence="1">
    <location>
        <begin position="391"/>
        <end position="412"/>
    </location>
</feature>
<organism evidence="2 3">
    <name type="scientific">Edaphobacter modestus</name>
    <dbReference type="NCBI Taxonomy" id="388466"/>
    <lineage>
        <taxon>Bacteria</taxon>
        <taxon>Pseudomonadati</taxon>
        <taxon>Acidobacteriota</taxon>
        <taxon>Terriglobia</taxon>
        <taxon>Terriglobales</taxon>
        <taxon>Acidobacteriaceae</taxon>
        <taxon>Edaphobacter</taxon>
    </lineage>
</organism>
<dbReference type="EMBL" id="SHKW01000001">
    <property type="protein sequence ID" value="RZU40858.1"/>
    <property type="molecule type" value="Genomic_DNA"/>
</dbReference>
<keyword evidence="1" id="KW-0812">Transmembrane</keyword>
<evidence type="ECO:0000256" key="1">
    <source>
        <dbReference type="SAM" id="Phobius"/>
    </source>
</evidence>
<feature type="transmembrane region" description="Helical" evidence="1">
    <location>
        <begin position="59"/>
        <end position="77"/>
    </location>
</feature>
<evidence type="ECO:0000313" key="2">
    <source>
        <dbReference type="EMBL" id="RZU40858.1"/>
    </source>
</evidence>